<dbReference type="PANTHER" id="PTHR46954">
    <property type="entry name" value="C2H2-TYPE DOMAIN-CONTAINING PROTEIN"/>
    <property type="match status" value="1"/>
</dbReference>
<proteinExistence type="predicted"/>
<keyword evidence="1" id="KW-0862">Zinc</keyword>
<name>A0ABN7XC97_GIGMA</name>
<feature type="non-terminal residue" evidence="3">
    <location>
        <position position="321"/>
    </location>
</feature>
<keyword evidence="4" id="KW-1185">Reference proteome</keyword>
<evidence type="ECO:0000313" key="4">
    <source>
        <dbReference type="Proteomes" id="UP000789901"/>
    </source>
</evidence>
<dbReference type="PROSITE" id="PS00028">
    <property type="entry name" value="ZINC_FINGER_C2H2_1"/>
    <property type="match status" value="1"/>
</dbReference>
<evidence type="ECO:0000259" key="2">
    <source>
        <dbReference type="PROSITE" id="PS50157"/>
    </source>
</evidence>
<evidence type="ECO:0000256" key="1">
    <source>
        <dbReference type="PROSITE-ProRule" id="PRU00042"/>
    </source>
</evidence>
<sequence length="321" mass="36546">WLINTSSSTHMADILFLSENPELEEALKIENEFKPILILLVDGGPDENPKYLKNIKEYCNLFKKLNLDYLSVRTHAPGQSAFNPVERSMSTLSGKLAGIVLPIDNFGSHLDSVGNIMDNNLAIRNFQYAGERLCELWQRDKIHGKNVIVKYIANETDLFNETSNISWIWIEKHCQLCRYSLDIRKCNNTSCCSMWRAEEAAALLSVNNGFLPPATKDRDGHFLNSIHILQYMDKKKLPGYDKNCPSISPEYYSRLSCSTCQRYFPTLAFLAQHKKSSHPSTSHQGRKPKIRAATDDCLSYSTTSHMDTTLYISSLSDNEFE</sequence>
<reference evidence="3 4" key="1">
    <citation type="submission" date="2021-06" db="EMBL/GenBank/DDBJ databases">
        <authorList>
            <person name="Kallberg Y."/>
            <person name="Tangrot J."/>
            <person name="Rosling A."/>
        </authorList>
    </citation>
    <scope>NUCLEOTIDE SEQUENCE [LARGE SCALE GENOMIC DNA]</scope>
    <source>
        <strain evidence="3 4">120-4 pot B 10/14</strain>
    </source>
</reference>
<accession>A0ABN7XC97</accession>
<dbReference type="PANTHER" id="PTHR46954:SF1">
    <property type="entry name" value="C2H2-TYPE DOMAIN-CONTAINING PROTEIN"/>
    <property type="match status" value="1"/>
</dbReference>
<feature type="non-terminal residue" evidence="3">
    <location>
        <position position="1"/>
    </location>
</feature>
<keyword evidence="1" id="KW-0863">Zinc-finger</keyword>
<comment type="caution">
    <text evidence="3">The sequence shown here is derived from an EMBL/GenBank/DDBJ whole genome shotgun (WGS) entry which is preliminary data.</text>
</comment>
<keyword evidence="1" id="KW-0479">Metal-binding</keyword>
<feature type="domain" description="C2H2-type" evidence="2">
    <location>
        <begin position="255"/>
        <end position="288"/>
    </location>
</feature>
<dbReference type="Proteomes" id="UP000789901">
    <property type="component" value="Unassembled WGS sequence"/>
</dbReference>
<evidence type="ECO:0000313" key="3">
    <source>
        <dbReference type="EMBL" id="CAG8852893.1"/>
    </source>
</evidence>
<dbReference type="EMBL" id="CAJVQB010117402">
    <property type="protein sequence ID" value="CAG8852893.1"/>
    <property type="molecule type" value="Genomic_DNA"/>
</dbReference>
<protein>
    <submittedName>
        <fullName evidence="3">44563_t:CDS:1</fullName>
    </submittedName>
</protein>
<dbReference type="InterPro" id="IPR013087">
    <property type="entry name" value="Znf_C2H2_type"/>
</dbReference>
<gene>
    <name evidence="3" type="ORF">GMARGA_LOCUS41714</name>
</gene>
<dbReference type="PROSITE" id="PS50157">
    <property type="entry name" value="ZINC_FINGER_C2H2_2"/>
    <property type="match status" value="1"/>
</dbReference>
<organism evidence="3 4">
    <name type="scientific">Gigaspora margarita</name>
    <dbReference type="NCBI Taxonomy" id="4874"/>
    <lineage>
        <taxon>Eukaryota</taxon>
        <taxon>Fungi</taxon>
        <taxon>Fungi incertae sedis</taxon>
        <taxon>Mucoromycota</taxon>
        <taxon>Glomeromycotina</taxon>
        <taxon>Glomeromycetes</taxon>
        <taxon>Diversisporales</taxon>
        <taxon>Gigasporaceae</taxon>
        <taxon>Gigaspora</taxon>
    </lineage>
</organism>